<feature type="region of interest" description="Disordered" evidence="1">
    <location>
        <begin position="103"/>
        <end position="125"/>
    </location>
</feature>
<dbReference type="PANTHER" id="PTHR36607">
    <property type="entry name" value="1,2-DIHYDROXY-3-KETO-5-METHYLTHIOPENTENE DIOXYGENASE 4"/>
    <property type="match status" value="1"/>
</dbReference>
<reference evidence="2" key="1">
    <citation type="submission" date="2020-06" db="EMBL/GenBank/DDBJ databases">
        <authorList>
            <person name="Li T."/>
            <person name="Hu X."/>
            <person name="Zhang T."/>
            <person name="Song X."/>
            <person name="Zhang H."/>
            <person name="Dai N."/>
            <person name="Sheng W."/>
            <person name="Hou X."/>
            <person name="Wei L."/>
        </authorList>
    </citation>
    <scope>NUCLEOTIDE SEQUENCE</scope>
    <source>
        <strain evidence="2">G02</strain>
        <tissue evidence="2">Leaf</tissue>
    </source>
</reference>
<accession>A0AAW2JWK2</accession>
<dbReference type="EMBL" id="JACGWJ010000031">
    <property type="protein sequence ID" value="KAL0298438.1"/>
    <property type="molecule type" value="Genomic_DNA"/>
</dbReference>
<dbReference type="PANTHER" id="PTHR36607:SF20">
    <property type="entry name" value="AMINOTRANSFERASE-LIKE PLANT MOBILE DOMAIN-CONTAINING PROTEIN"/>
    <property type="match status" value="1"/>
</dbReference>
<evidence type="ECO:0008006" key="3">
    <source>
        <dbReference type="Google" id="ProtNLM"/>
    </source>
</evidence>
<gene>
    <name evidence="2" type="ORF">Sradi_6503600</name>
</gene>
<evidence type="ECO:0000313" key="2">
    <source>
        <dbReference type="EMBL" id="KAL0298438.1"/>
    </source>
</evidence>
<comment type="caution">
    <text evidence="2">The sequence shown here is derived from an EMBL/GenBank/DDBJ whole genome shotgun (WGS) entry which is preliminary data.</text>
</comment>
<proteinExistence type="predicted"/>
<evidence type="ECO:0000256" key="1">
    <source>
        <dbReference type="SAM" id="MobiDB-lite"/>
    </source>
</evidence>
<sequence length="359" mass="40658">MVVPHYEHSPCHHWKISISLWDICGLCGLPVRGEFYNEIVPSSKDLVGDETCKPSVSQSCKYLLLAYHYLPKDSDGVLISNWIDFWFKGPLCYATPPLRSSQKRVHEPKLSRNPSRDVDASNLPRGKDHVEPITILQILVDIRDETYVAAFLSYWLCSFVLPYIKAGKVRALSFKVASRMGHAECFSLVVPILTSIYQGFRNMSTSANLFESLVIFPIYYVYGWIGRYFQTHFPPKFEPIRAQMVKYTGENMARHFEPTERLFVSCSHEGIFGLVGQVQQDFFREEYESRSETQSSSKFGEGSKTKHATSAIEIEVTKPIATASKKRHNVLVDNPVNALSSENDEISALSISNGQLSNP</sequence>
<reference evidence="2" key="2">
    <citation type="journal article" date="2024" name="Plant">
        <title>Genomic evolution and insights into agronomic trait innovations of Sesamum species.</title>
        <authorList>
            <person name="Miao H."/>
            <person name="Wang L."/>
            <person name="Qu L."/>
            <person name="Liu H."/>
            <person name="Sun Y."/>
            <person name="Le M."/>
            <person name="Wang Q."/>
            <person name="Wei S."/>
            <person name="Zheng Y."/>
            <person name="Lin W."/>
            <person name="Duan Y."/>
            <person name="Cao H."/>
            <person name="Xiong S."/>
            <person name="Wang X."/>
            <person name="Wei L."/>
            <person name="Li C."/>
            <person name="Ma Q."/>
            <person name="Ju M."/>
            <person name="Zhao R."/>
            <person name="Li G."/>
            <person name="Mu C."/>
            <person name="Tian Q."/>
            <person name="Mei H."/>
            <person name="Zhang T."/>
            <person name="Gao T."/>
            <person name="Zhang H."/>
        </authorList>
    </citation>
    <scope>NUCLEOTIDE SEQUENCE</scope>
    <source>
        <strain evidence="2">G02</strain>
    </source>
</reference>
<protein>
    <recommendedName>
        <fullName evidence="3">Aminotransferase-like plant mobile domain-containing protein</fullName>
    </recommendedName>
</protein>
<dbReference type="AlphaFoldDB" id="A0AAW2JWK2"/>
<feature type="compositionally biased region" description="Basic and acidic residues" evidence="1">
    <location>
        <begin position="104"/>
        <end position="125"/>
    </location>
</feature>
<organism evidence="2">
    <name type="scientific">Sesamum radiatum</name>
    <name type="common">Black benniseed</name>
    <dbReference type="NCBI Taxonomy" id="300843"/>
    <lineage>
        <taxon>Eukaryota</taxon>
        <taxon>Viridiplantae</taxon>
        <taxon>Streptophyta</taxon>
        <taxon>Embryophyta</taxon>
        <taxon>Tracheophyta</taxon>
        <taxon>Spermatophyta</taxon>
        <taxon>Magnoliopsida</taxon>
        <taxon>eudicotyledons</taxon>
        <taxon>Gunneridae</taxon>
        <taxon>Pentapetalae</taxon>
        <taxon>asterids</taxon>
        <taxon>lamiids</taxon>
        <taxon>Lamiales</taxon>
        <taxon>Pedaliaceae</taxon>
        <taxon>Sesamum</taxon>
    </lineage>
</organism>
<name>A0AAW2JWK2_SESRA</name>